<comment type="caution">
    <text evidence="3">The sequence shown here is derived from an EMBL/GenBank/DDBJ whole genome shotgun (WGS) entry which is preliminary data.</text>
</comment>
<dbReference type="PROSITE" id="PS01124">
    <property type="entry name" value="HTH_ARAC_FAMILY_2"/>
    <property type="match status" value="1"/>
</dbReference>
<name>A0ABU1USB3_9GAMM</name>
<dbReference type="PANTHER" id="PTHR47894">
    <property type="entry name" value="HTH-TYPE TRANSCRIPTIONAL REGULATOR GADX"/>
    <property type="match status" value="1"/>
</dbReference>
<keyword evidence="1" id="KW-0238">DNA-binding</keyword>
<evidence type="ECO:0000256" key="1">
    <source>
        <dbReference type="ARBA" id="ARBA00023125"/>
    </source>
</evidence>
<dbReference type="Gene3D" id="1.10.10.60">
    <property type="entry name" value="Homeodomain-like"/>
    <property type="match status" value="1"/>
</dbReference>
<dbReference type="Proteomes" id="UP001253595">
    <property type="component" value="Unassembled WGS sequence"/>
</dbReference>
<evidence type="ECO:0000259" key="2">
    <source>
        <dbReference type="PROSITE" id="PS01124"/>
    </source>
</evidence>
<dbReference type="Pfam" id="PF12625">
    <property type="entry name" value="Arabinose_bd"/>
    <property type="match status" value="1"/>
</dbReference>
<dbReference type="Pfam" id="PF12833">
    <property type="entry name" value="HTH_18"/>
    <property type="match status" value="1"/>
</dbReference>
<sequence>MNNTADECIAEVSSCYHPTPYFEIDTPFIPAHEWPLMLIDMALSRGVEEYKLLRNTGIFREDIPSKNLQLSPQQCFQLIHNIQKQHHHQELGFLLGHSLFSSLETTATRALNRATNLQAAIDILVDQQTQLMPLLQLRTCYEQEHLVIYWQDACGAETTLIFLVEMISTALSSLTRWHCDENIPWQFYVTHSKPAYIEQYEVHLHNKVQFSSHANAMSIARDYLYIPWKNNCAATPTDALPITHPNLQSMPFHRGFLSELYNYLHSNIHHNPSLDKTAAAFGMSSASLKRKLKKHHSHFQEQYDLVRKDLALYWLHQAGWSKDQVAQALHFYDVANLRRAFKKWTGGLSASR</sequence>
<organism evidence="3 4">
    <name type="scientific">Cellvibrio fibrivorans</name>
    <dbReference type="NCBI Taxonomy" id="126350"/>
    <lineage>
        <taxon>Bacteria</taxon>
        <taxon>Pseudomonadati</taxon>
        <taxon>Pseudomonadota</taxon>
        <taxon>Gammaproteobacteria</taxon>
        <taxon>Cellvibrionales</taxon>
        <taxon>Cellvibrionaceae</taxon>
        <taxon>Cellvibrio</taxon>
    </lineage>
</organism>
<dbReference type="RefSeq" id="WP_310067179.1">
    <property type="nucleotide sequence ID" value="NZ_JAVDVX010000001.1"/>
</dbReference>
<gene>
    <name evidence="3" type="ORF">J2X05_000048</name>
</gene>
<accession>A0ABU1USB3</accession>
<evidence type="ECO:0000313" key="3">
    <source>
        <dbReference type="EMBL" id="MDR7088045.1"/>
    </source>
</evidence>
<feature type="domain" description="HTH araC/xylS-type" evidence="2">
    <location>
        <begin position="258"/>
        <end position="352"/>
    </location>
</feature>
<evidence type="ECO:0000313" key="4">
    <source>
        <dbReference type="Proteomes" id="UP001253595"/>
    </source>
</evidence>
<dbReference type="InterPro" id="IPR018060">
    <property type="entry name" value="HTH_AraC"/>
</dbReference>
<proteinExistence type="predicted"/>
<reference evidence="3 4" key="1">
    <citation type="submission" date="2023-07" db="EMBL/GenBank/DDBJ databases">
        <title>Sorghum-associated microbial communities from plants grown in Nebraska, USA.</title>
        <authorList>
            <person name="Schachtman D."/>
        </authorList>
    </citation>
    <scope>NUCLEOTIDE SEQUENCE [LARGE SCALE GENOMIC DNA]</scope>
    <source>
        <strain evidence="3 4">BE190</strain>
    </source>
</reference>
<dbReference type="EMBL" id="JAVDVX010000001">
    <property type="protein sequence ID" value="MDR7088045.1"/>
    <property type="molecule type" value="Genomic_DNA"/>
</dbReference>
<dbReference type="SMART" id="SM00342">
    <property type="entry name" value="HTH_ARAC"/>
    <property type="match status" value="1"/>
</dbReference>
<keyword evidence="4" id="KW-1185">Reference proteome</keyword>
<dbReference type="PANTHER" id="PTHR47894:SF1">
    <property type="entry name" value="HTH-TYPE TRANSCRIPTIONAL REGULATOR VQSM"/>
    <property type="match status" value="1"/>
</dbReference>
<dbReference type="InterPro" id="IPR032687">
    <property type="entry name" value="AraC-type_N"/>
</dbReference>
<protein>
    <submittedName>
        <fullName evidence="3">AraC-like DNA-binding protein</fullName>
    </submittedName>
</protein>